<dbReference type="InterPro" id="IPR036138">
    <property type="entry name" value="PBP_dimer_sf"/>
</dbReference>
<dbReference type="InterPro" id="IPR005311">
    <property type="entry name" value="PBP_dimer"/>
</dbReference>
<evidence type="ECO:0000256" key="7">
    <source>
        <dbReference type="ARBA" id="ARBA00022960"/>
    </source>
</evidence>
<dbReference type="EMBL" id="FMAO01000003">
    <property type="protein sequence ID" value="SCB87869.1"/>
    <property type="molecule type" value="Genomic_DNA"/>
</dbReference>
<name>A0A1C3ZZR5_9LACO</name>
<evidence type="ECO:0000256" key="2">
    <source>
        <dbReference type="ARBA" id="ARBA00007171"/>
    </source>
</evidence>
<feature type="domain" description="PASTA" evidence="16">
    <location>
        <begin position="606"/>
        <end position="666"/>
    </location>
</feature>
<dbReference type="CDD" id="cd06575">
    <property type="entry name" value="PASTA_Pbp2x-like_2"/>
    <property type="match status" value="1"/>
</dbReference>
<dbReference type="SUPFAM" id="SSF54184">
    <property type="entry name" value="Penicillin-binding protein 2x (pbp-2x), c-terminal domain"/>
    <property type="match status" value="2"/>
</dbReference>
<evidence type="ECO:0000313" key="18">
    <source>
        <dbReference type="Proteomes" id="UP000199268"/>
    </source>
</evidence>
<dbReference type="Proteomes" id="UP000199268">
    <property type="component" value="Unassembled WGS sequence"/>
</dbReference>
<dbReference type="GO" id="GO:0051301">
    <property type="term" value="P:cell division"/>
    <property type="evidence" value="ECO:0007669"/>
    <property type="project" value="UniProtKB-KW"/>
</dbReference>
<comment type="similarity">
    <text evidence="2">Belongs to the transpeptidase family.</text>
</comment>
<keyword evidence="10 15" id="KW-0472">Membrane</keyword>
<evidence type="ECO:0000313" key="17">
    <source>
        <dbReference type="EMBL" id="SCB87869.1"/>
    </source>
</evidence>
<dbReference type="GO" id="GO:0009252">
    <property type="term" value="P:peptidoglycan biosynthetic process"/>
    <property type="evidence" value="ECO:0007669"/>
    <property type="project" value="UniProtKB-KW"/>
</dbReference>
<keyword evidence="7" id="KW-0133">Cell shape</keyword>
<keyword evidence="3" id="KW-1003">Cell membrane</keyword>
<evidence type="ECO:0000256" key="4">
    <source>
        <dbReference type="ARBA" id="ARBA00022618"/>
    </source>
</evidence>
<dbReference type="Gene3D" id="2.20.70.70">
    <property type="match status" value="1"/>
</dbReference>
<evidence type="ECO:0000256" key="11">
    <source>
        <dbReference type="ARBA" id="ARBA00023251"/>
    </source>
</evidence>
<proteinExistence type="inferred from homology"/>
<dbReference type="SUPFAM" id="SSF56519">
    <property type="entry name" value="Penicillin binding protein dimerisation domain"/>
    <property type="match status" value="1"/>
</dbReference>
<keyword evidence="4" id="KW-0132">Cell division</keyword>
<dbReference type="PANTHER" id="PTHR30627:SF26">
    <property type="entry name" value="PENICILLIN-BINDING PROTEIN 2B"/>
    <property type="match status" value="1"/>
</dbReference>
<dbReference type="Gene3D" id="3.90.1310.10">
    <property type="entry name" value="Penicillin-binding protein 2a (Domain 2)"/>
    <property type="match status" value="1"/>
</dbReference>
<dbReference type="InterPro" id="IPR050515">
    <property type="entry name" value="Beta-lactam/transpept"/>
</dbReference>
<evidence type="ECO:0000256" key="6">
    <source>
        <dbReference type="ARBA" id="ARBA00022737"/>
    </source>
</evidence>
<dbReference type="OrthoDB" id="9804124at2"/>
<comment type="function">
    <text evidence="14">A transpeptidase that forms peptide cross-links between adjacent glycan strands in cell wall peptidoglycan (PG). Part of the divisome machinery that synthesizes the septal cross wall. Beta-lactams inactivate the PBPs by acylating an essential serine residue in the active site of these proteins.</text>
</comment>
<sequence length="727" mass="79155">MVKKQRMPKRNQADKNSRNTGKLLLILMIGVLVVLGIRFSSISITKEVKGHKLGQAAQLIYQSQNDIPAKRGEIFDSVGNPLAESSTTYTLAAVLDKNQKSAKGKPMYVKKSQEAKVSKKLAEVLGGKASFYETSIKNGRKSKLQQVQFGTAGSNLSVDKYKQLKALNIAGLTFTSSESRMYPNGTFASDLIGITKKEHSDGAQTISGVSGIEQSWNKKLTGRNGVKTTSTDTTDHSVSKKNLAVKNGYDIYTTINMKLQSTLEKSMQKLSDDMKPKAAIAVVMDTKTGKIVATTQRPSFNASTGEGLGDLWTNQLYGTAFEPGSVLKGITLAAAIDTDNWNPDALYKSGTLKIGNKKVTDWNNGQGWGNITYARGIAESSNVAMALTEQKMGAKTWQKYINKFQFLKSTNSGFQDEAVGNMQFQYPIEQANTAFGQGISVTPLQMMQAYSAIANNGKELKPQIIEKIVDPNTKKVISQSKADVISKPISKATAKATRKQLEDVIYSQHGLGKDYAIPNVRTTGKSGTAQIATALGYSAPGENSNEIHSWMGMAPSNNPRYLMYIVTKQPQKNTENISTDMSEVFKTNMEQALEMSDSDNKVVVSKNQQVKVPTVVGGSVSDARKEIKANRLNPVIMGDGDTVKEQSLTAGDESIVNQRIFLNTGKNIQVPDMHGWAKSDVLAWAQMAHVKAVIKGNGFVTTQSLNKGTSLSDGYHDITVEFKKPNE</sequence>
<dbReference type="CDD" id="cd06576">
    <property type="entry name" value="PASTA_Pbp2x-like_1"/>
    <property type="match status" value="1"/>
</dbReference>
<feature type="transmembrane region" description="Helical" evidence="15">
    <location>
        <begin position="21"/>
        <end position="39"/>
    </location>
</feature>
<dbReference type="Gene3D" id="3.40.710.10">
    <property type="entry name" value="DD-peptidase/beta-lactamase superfamily"/>
    <property type="match status" value="1"/>
</dbReference>
<keyword evidence="12" id="KW-0131">Cell cycle</keyword>
<keyword evidence="18" id="KW-1185">Reference proteome</keyword>
<keyword evidence="5 15" id="KW-0812">Transmembrane</keyword>
<evidence type="ECO:0000256" key="1">
    <source>
        <dbReference type="ARBA" id="ARBA00004162"/>
    </source>
</evidence>
<keyword evidence="11" id="KW-0046">Antibiotic resistance</keyword>
<dbReference type="RefSeq" id="WP_092461932.1">
    <property type="nucleotide sequence ID" value="NZ_BJEE01000004.1"/>
</dbReference>
<evidence type="ECO:0000256" key="14">
    <source>
        <dbReference type="ARBA" id="ARBA00055980"/>
    </source>
</evidence>
<dbReference type="GO" id="GO:0008658">
    <property type="term" value="F:penicillin binding"/>
    <property type="evidence" value="ECO:0007669"/>
    <property type="project" value="InterPro"/>
</dbReference>
<dbReference type="Gene3D" id="3.30.70.2110">
    <property type="match status" value="1"/>
</dbReference>
<dbReference type="InterPro" id="IPR001460">
    <property type="entry name" value="PCN-bd_Tpept"/>
</dbReference>
<dbReference type="GO" id="GO:0071555">
    <property type="term" value="P:cell wall organization"/>
    <property type="evidence" value="ECO:0007669"/>
    <property type="project" value="UniProtKB-KW"/>
</dbReference>
<dbReference type="InterPro" id="IPR005543">
    <property type="entry name" value="PASTA_dom"/>
</dbReference>
<dbReference type="GO" id="GO:0005886">
    <property type="term" value="C:plasma membrane"/>
    <property type="evidence" value="ECO:0007669"/>
    <property type="project" value="UniProtKB-SubCell"/>
</dbReference>
<dbReference type="Pfam" id="PF00905">
    <property type="entry name" value="Transpeptidase"/>
    <property type="match status" value="1"/>
</dbReference>
<dbReference type="GO" id="GO:0046677">
    <property type="term" value="P:response to antibiotic"/>
    <property type="evidence" value="ECO:0007669"/>
    <property type="project" value="UniProtKB-KW"/>
</dbReference>
<protein>
    <submittedName>
        <fullName evidence="17">Penicillin-binding protein 2B</fullName>
    </submittedName>
</protein>
<evidence type="ECO:0000256" key="13">
    <source>
        <dbReference type="ARBA" id="ARBA00023316"/>
    </source>
</evidence>
<dbReference type="InterPro" id="IPR012338">
    <property type="entry name" value="Beta-lactam/transpept-like"/>
</dbReference>
<reference evidence="18" key="1">
    <citation type="submission" date="2016-08" db="EMBL/GenBank/DDBJ databases">
        <authorList>
            <person name="Varghese N."/>
            <person name="Submissions Spin"/>
        </authorList>
    </citation>
    <scope>NUCLEOTIDE SEQUENCE [LARGE SCALE GENOMIC DNA]</scope>
    <source>
        <strain evidence="18">R-53094</strain>
    </source>
</reference>
<evidence type="ECO:0000256" key="8">
    <source>
        <dbReference type="ARBA" id="ARBA00022984"/>
    </source>
</evidence>
<evidence type="ECO:0000256" key="9">
    <source>
        <dbReference type="ARBA" id="ARBA00022989"/>
    </source>
</evidence>
<dbReference type="Pfam" id="PF03793">
    <property type="entry name" value="PASTA"/>
    <property type="match status" value="1"/>
</dbReference>
<evidence type="ECO:0000256" key="3">
    <source>
        <dbReference type="ARBA" id="ARBA00022475"/>
    </source>
</evidence>
<dbReference type="GO" id="GO:0008360">
    <property type="term" value="P:regulation of cell shape"/>
    <property type="evidence" value="ECO:0007669"/>
    <property type="project" value="UniProtKB-KW"/>
</dbReference>
<keyword evidence="6" id="KW-0677">Repeat</keyword>
<dbReference type="SMART" id="SM00740">
    <property type="entry name" value="PASTA"/>
    <property type="match status" value="2"/>
</dbReference>
<accession>A0A1C3ZZR5</accession>
<evidence type="ECO:0000256" key="12">
    <source>
        <dbReference type="ARBA" id="ARBA00023306"/>
    </source>
</evidence>
<gene>
    <name evidence="17" type="ORF">GA0061074_10388</name>
</gene>
<keyword evidence="13" id="KW-0961">Cell wall biogenesis/degradation</keyword>
<comment type="subcellular location">
    <subcellularLocation>
        <location evidence="1">Cell membrane</location>
        <topology evidence="1">Single-pass membrane protein</topology>
    </subcellularLocation>
</comment>
<evidence type="ECO:0000259" key="16">
    <source>
        <dbReference type="PROSITE" id="PS51178"/>
    </source>
</evidence>
<evidence type="ECO:0000256" key="15">
    <source>
        <dbReference type="SAM" id="Phobius"/>
    </source>
</evidence>
<dbReference type="AlphaFoldDB" id="A0A1C3ZZR5"/>
<evidence type="ECO:0000256" key="10">
    <source>
        <dbReference type="ARBA" id="ARBA00023136"/>
    </source>
</evidence>
<dbReference type="PROSITE" id="PS51178">
    <property type="entry name" value="PASTA"/>
    <property type="match status" value="1"/>
</dbReference>
<keyword evidence="9 15" id="KW-1133">Transmembrane helix</keyword>
<dbReference type="PANTHER" id="PTHR30627">
    <property type="entry name" value="PEPTIDOGLYCAN D,D-TRANSPEPTIDASE"/>
    <property type="match status" value="1"/>
</dbReference>
<dbReference type="FunFam" id="3.40.710.10:FF:000095">
    <property type="entry name" value="Penicillin-binding protein 2x"/>
    <property type="match status" value="1"/>
</dbReference>
<keyword evidence="8" id="KW-0573">Peptidoglycan synthesis</keyword>
<organism evidence="17 18">
    <name type="scientific">Weissella bombi</name>
    <dbReference type="NCBI Taxonomy" id="1505725"/>
    <lineage>
        <taxon>Bacteria</taxon>
        <taxon>Bacillati</taxon>
        <taxon>Bacillota</taxon>
        <taxon>Bacilli</taxon>
        <taxon>Lactobacillales</taxon>
        <taxon>Lactobacillaceae</taxon>
        <taxon>Weissella</taxon>
    </lineage>
</organism>
<dbReference type="STRING" id="1505725.GA0061074_10388"/>
<evidence type="ECO:0000256" key="5">
    <source>
        <dbReference type="ARBA" id="ARBA00022692"/>
    </source>
</evidence>
<dbReference type="Pfam" id="PF03717">
    <property type="entry name" value="PBP_dimer"/>
    <property type="match status" value="1"/>
</dbReference>
<dbReference type="SUPFAM" id="SSF56601">
    <property type="entry name" value="beta-lactamase/transpeptidase-like"/>
    <property type="match status" value="1"/>
</dbReference>